<dbReference type="GO" id="GO:0003677">
    <property type="term" value="F:DNA binding"/>
    <property type="evidence" value="ECO:0007669"/>
    <property type="project" value="InterPro"/>
</dbReference>
<evidence type="ECO:0000313" key="3">
    <source>
        <dbReference type="EMBL" id="QLJ96948.1"/>
    </source>
</evidence>
<evidence type="ECO:0000256" key="1">
    <source>
        <dbReference type="SAM" id="MobiDB-lite"/>
    </source>
</evidence>
<organism evidence="3">
    <name type="scientific">Micromonospora carbonacea</name>
    <dbReference type="NCBI Taxonomy" id="47853"/>
    <lineage>
        <taxon>Bacteria</taxon>
        <taxon>Bacillati</taxon>
        <taxon>Actinomycetota</taxon>
        <taxon>Actinomycetes</taxon>
        <taxon>Micromonosporales</taxon>
        <taxon>Micromonosporaceae</taxon>
        <taxon>Micromonospora</taxon>
    </lineage>
</organism>
<dbReference type="InterPro" id="IPR036388">
    <property type="entry name" value="WH-like_DNA-bd_sf"/>
</dbReference>
<feature type="domain" description="Transcription regulator TrmB C-terminal" evidence="2">
    <location>
        <begin position="57"/>
        <end position="179"/>
    </location>
</feature>
<dbReference type="InterPro" id="IPR021586">
    <property type="entry name" value="Tscrpt_reg_TrmB_C"/>
</dbReference>
<sequence>MPSHLESARINSDHEDDVDDSLHQAQELIRRAMSTRNRYNRQIRHLPGDDTAFQGAVDEMITKAQREVLCVLSARELCPNRRPGTVRLLQRAERRGVQVKALLPAPVAATDAAVIRAVSGQPGYRTRELPDENLVIADGREAALRTPHRAEEPAQTLLVSVRSLVHVLRTMFGVTWSSGVPLGDILNVHEKLREEPARSVIASLSAGDKDEVGARKLGISVRTYRRHVADIMREMNANSRFQAGLRAAELGIII</sequence>
<proteinExistence type="predicted"/>
<dbReference type="Gene3D" id="1.10.10.10">
    <property type="entry name" value="Winged helix-like DNA-binding domain superfamily/Winged helix DNA-binding domain"/>
    <property type="match status" value="1"/>
</dbReference>
<dbReference type="PANTHER" id="PTHR34293">
    <property type="entry name" value="HTH-TYPE TRANSCRIPTIONAL REGULATOR TRMBL2"/>
    <property type="match status" value="1"/>
</dbReference>
<name>A0A7D6CEP2_9ACTN</name>
<dbReference type="SUPFAM" id="SSF46894">
    <property type="entry name" value="C-terminal effector domain of the bipartite response regulators"/>
    <property type="match status" value="1"/>
</dbReference>
<protein>
    <recommendedName>
        <fullName evidence="2">Transcription regulator TrmB C-terminal domain-containing protein</fullName>
    </recommendedName>
</protein>
<evidence type="ECO:0000259" key="2">
    <source>
        <dbReference type="Pfam" id="PF11495"/>
    </source>
</evidence>
<gene>
    <name evidence="3" type="ORF">HZU44_18920</name>
</gene>
<feature type="region of interest" description="Disordered" evidence="1">
    <location>
        <begin position="1"/>
        <end position="21"/>
    </location>
</feature>
<reference evidence="3" key="1">
    <citation type="submission" date="2020-08" db="EMBL/GenBank/DDBJ databases">
        <title>A bifunctional nitrone conjugated secondary metabolite targeting the ribosome.</title>
        <authorList>
            <person name="Limbrick E.M."/>
            <person name="Graf M."/>
            <person name="Derewacz D.K."/>
            <person name="Nguyen F."/>
            <person name="Spraggins J.M."/>
            <person name="Wieland M."/>
            <person name="Ynigez-Gutierrez A.E."/>
            <person name="Reisman B.J."/>
            <person name="Zinshteyn B."/>
            <person name="McCulloch K."/>
            <person name="Iverson T.M."/>
            <person name="Green R."/>
            <person name="Wilson D.N."/>
            <person name="Bachmann B.O."/>
        </authorList>
    </citation>
    <scope>NUCLEOTIDE SEQUENCE</scope>
    <source>
        <strain evidence="3">Africana</strain>
    </source>
</reference>
<accession>A0A7D6CEP2</accession>
<dbReference type="AlphaFoldDB" id="A0A7D6CEP2"/>
<dbReference type="EMBL" id="CP058905">
    <property type="protein sequence ID" value="QLJ96948.1"/>
    <property type="molecule type" value="Genomic_DNA"/>
</dbReference>
<dbReference type="PANTHER" id="PTHR34293:SF1">
    <property type="entry name" value="HTH-TYPE TRANSCRIPTIONAL REGULATOR TRMBL2"/>
    <property type="match status" value="1"/>
</dbReference>
<dbReference type="Pfam" id="PF11495">
    <property type="entry name" value="Regulator_TrmB"/>
    <property type="match status" value="1"/>
</dbReference>
<dbReference type="InterPro" id="IPR016032">
    <property type="entry name" value="Sig_transdc_resp-reg_C-effctor"/>
</dbReference>
<dbReference type="GO" id="GO:0006355">
    <property type="term" value="P:regulation of DNA-templated transcription"/>
    <property type="evidence" value="ECO:0007669"/>
    <property type="project" value="InterPro"/>
</dbReference>
<dbReference type="InterPro" id="IPR051797">
    <property type="entry name" value="TrmB-like"/>
</dbReference>